<gene>
    <name evidence="2" type="ORF">GCM10007100_02100</name>
</gene>
<keyword evidence="3" id="KW-1185">Reference proteome</keyword>
<protein>
    <submittedName>
        <fullName evidence="2">Uncharacterized protein</fullName>
    </submittedName>
</protein>
<evidence type="ECO:0000313" key="3">
    <source>
        <dbReference type="Proteomes" id="UP000644507"/>
    </source>
</evidence>
<feature type="coiled-coil region" evidence="1">
    <location>
        <begin position="13"/>
        <end position="47"/>
    </location>
</feature>
<evidence type="ECO:0000313" key="2">
    <source>
        <dbReference type="EMBL" id="GHC41052.1"/>
    </source>
</evidence>
<keyword evidence="1" id="KW-0175">Coiled coil</keyword>
<proteinExistence type="predicted"/>
<name>A0A918WG13_9BACT</name>
<organism evidence="2 3">
    <name type="scientific">Roseibacillus persicicus</name>
    <dbReference type="NCBI Taxonomy" id="454148"/>
    <lineage>
        <taxon>Bacteria</taxon>
        <taxon>Pseudomonadati</taxon>
        <taxon>Verrucomicrobiota</taxon>
        <taxon>Verrucomicrobiia</taxon>
        <taxon>Verrucomicrobiales</taxon>
        <taxon>Verrucomicrobiaceae</taxon>
        <taxon>Roseibacillus</taxon>
    </lineage>
</organism>
<reference evidence="2" key="2">
    <citation type="submission" date="2020-09" db="EMBL/GenBank/DDBJ databases">
        <authorList>
            <person name="Sun Q."/>
            <person name="Kim S."/>
        </authorList>
    </citation>
    <scope>NUCLEOTIDE SEQUENCE</scope>
    <source>
        <strain evidence="2">KCTC 12988</strain>
    </source>
</reference>
<sequence length="108" mass="12158">MTMLKRDITDDLERDLELVSAELTNEMVRAERELELETAQLKSLIGTENPALVEQIKAMEESITRLYNGLEKATMYIQLAQGESYILRQQILNSMPAPSSTPELSSVA</sequence>
<dbReference type="EMBL" id="BMXI01000001">
    <property type="protein sequence ID" value="GHC41052.1"/>
    <property type="molecule type" value="Genomic_DNA"/>
</dbReference>
<evidence type="ECO:0000256" key="1">
    <source>
        <dbReference type="SAM" id="Coils"/>
    </source>
</evidence>
<dbReference type="Proteomes" id="UP000644507">
    <property type="component" value="Unassembled WGS sequence"/>
</dbReference>
<comment type="caution">
    <text evidence="2">The sequence shown here is derived from an EMBL/GenBank/DDBJ whole genome shotgun (WGS) entry which is preliminary data.</text>
</comment>
<dbReference type="AlphaFoldDB" id="A0A918WG13"/>
<accession>A0A918WG13</accession>
<reference evidence="2" key="1">
    <citation type="journal article" date="2014" name="Int. J. Syst. Evol. Microbiol.">
        <title>Complete genome sequence of Corynebacterium casei LMG S-19264T (=DSM 44701T), isolated from a smear-ripened cheese.</title>
        <authorList>
            <consortium name="US DOE Joint Genome Institute (JGI-PGF)"/>
            <person name="Walter F."/>
            <person name="Albersmeier A."/>
            <person name="Kalinowski J."/>
            <person name="Ruckert C."/>
        </authorList>
    </citation>
    <scope>NUCLEOTIDE SEQUENCE</scope>
    <source>
        <strain evidence="2">KCTC 12988</strain>
    </source>
</reference>